<organism evidence="7 8">
    <name type="scientific">Herpetosiphon gulosus</name>
    <dbReference type="NCBI Taxonomy" id="1973496"/>
    <lineage>
        <taxon>Bacteria</taxon>
        <taxon>Bacillati</taxon>
        <taxon>Chloroflexota</taxon>
        <taxon>Chloroflexia</taxon>
        <taxon>Herpetosiphonales</taxon>
        <taxon>Herpetosiphonaceae</taxon>
        <taxon>Herpetosiphon</taxon>
    </lineage>
</organism>
<dbReference type="EMBL" id="BAABRU010000003">
    <property type="protein sequence ID" value="GAA5527352.1"/>
    <property type="molecule type" value="Genomic_DNA"/>
</dbReference>
<keyword evidence="2 5" id="KW-0812">Transmembrane</keyword>
<keyword evidence="8" id="KW-1185">Reference proteome</keyword>
<name>A0ABP9WVY2_9CHLR</name>
<keyword evidence="4 5" id="KW-0472">Membrane</keyword>
<gene>
    <name evidence="7" type="ORF">Hgul01_01136</name>
</gene>
<evidence type="ECO:0000313" key="8">
    <source>
        <dbReference type="Proteomes" id="UP001428290"/>
    </source>
</evidence>
<evidence type="ECO:0000313" key="7">
    <source>
        <dbReference type="EMBL" id="GAA5527352.1"/>
    </source>
</evidence>
<feature type="domain" description="DUF1232" evidence="6">
    <location>
        <begin position="35"/>
        <end position="71"/>
    </location>
</feature>
<proteinExistence type="predicted"/>
<comment type="caution">
    <text evidence="7">The sequence shown here is derived from an EMBL/GenBank/DDBJ whole genome shotgun (WGS) entry which is preliminary data.</text>
</comment>
<dbReference type="Proteomes" id="UP001428290">
    <property type="component" value="Unassembled WGS sequence"/>
</dbReference>
<keyword evidence="3 5" id="KW-1133">Transmembrane helix</keyword>
<reference evidence="7 8" key="1">
    <citation type="submission" date="2024-02" db="EMBL/GenBank/DDBJ databases">
        <title>Herpetosiphon gulosus NBRC 112829.</title>
        <authorList>
            <person name="Ichikawa N."/>
            <person name="Katano-Makiyama Y."/>
            <person name="Hidaka K."/>
        </authorList>
    </citation>
    <scope>NUCLEOTIDE SEQUENCE [LARGE SCALE GENOMIC DNA]</scope>
    <source>
        <strain evidence="7 8">NBRC 112829</strain>
    </source>
</reference>
<accession>A0ABP9WVY2</accession>
<evidence type="ECO:0000259" key="6">
    <source>
        <dbReference type="Pfam" id="PF06803"/>
    </source>
</evidence>
<evidence type="ECO:0000256" key="5">
    <source>
        <dbReference type="SAM" id="Phobius"/>
    </source>
</evidence>
<evidence type="ECO:0000256" key="1">
    <source>
        <dbReference type="ARBA" id="ARBA00004127"/>
    </source>
</evidence>
<dbReference type="InterPro" id="IPR010652">
    <property type="entry name" value="DUF1232"/>
</dbReference>
<comment type="subcellular location">
    <subcellularLocation>
        <location evidence="1">Endomembrane system</location>
        <topology evidence="1">Multi-pass membrane protein</topology>
    </subcellularLocation>
</comment>
<evidence type="ECO:0000256" key="4">
    <source>
        <dbReference type="ARBA" id="ARBA00023136"/>
    </source>
</evidence>
<protein>
    <recommendedName>
        <fullName evidence="6">DUF1232 domain-containing protein</fullName>
    </recommendedName>
</protein>
<feature type="transmembrane region" description="Helical" evidence="5">
    <location>
        <begin position="59"/>
        <end position="80"/>
    </location>
</feature>
<feature type="transmembrane region" description="Helical" evidence="5">
    <location>
        <begin position="33"/>
        <end position="53"/>
    </location>
</feature>
<dbReference type="RefSeq" id="WP_345720990.1">
    <property type="nucleotide sequence ID" value="NZ_BAABRU010000003.1"/>
</dbReference>
<sequence length="126" mass="14418">MRRQLAGWQQSARQLKQQLRVLLLAWRDRRVPWYAKALAICTLGYAFSPIDLIPDFIPVLGYLDDLLILPLGIMLTIKLIPSVVWQEYTIKAQQTPAQTKPVSYISAGLIIGLWLGAAWWAFNLLR</sequence>
<evidence type="ECO:0000256" key="3">
    <source>
        <dbReference type="ARBA" id="ARBA00022989"/>
    </source>
</evidence>
<dbReference type="Pfam" id="PF06803">
    <property type="entry name" value="DUF1232"/>
    <property type="match status" value="1"/>
</dbReference>
<feature type="transmembrane region" description="Helical" evidence="5">
    <location>
        <begin position="101"/>
        <end position="122"/>
    </location>
</feature>
<evidence type="ECO:0000256" key="2">
    <source>
        <dbReference type="ARBA" id="ARBA00022692"/>
    </source>
</evidence>